<evidence type="ECO:0000256" key="1">
    <source>
        <dbReference type="ARBA" id="ARBA00023015"/>
    </source>
</evidence>
<keyword evidence="1" id="KW-0805">Transcription regulation</keyword>
<dbReference type="OrthoDB" id="6352325at2759"/>
<keyword evidence="2" id="KW-0804">Transcription</keyword>
<reference evidence="4" key="1">
    <citation type="submission" date="2020-11" db="EMBL/GenBank/DDBJ databases">
        <authorList>
            <person name="Tran Van P."/>
        </authorList>
    </citation>
    <scope>NUCLEOTIDE SEQUENCE</scope>
</reference>
<protein>
    <submittedName>
        <fullName evidence="4">Uncharacterized protein</fullName>
    </submittedName>
</protein>
<dbReference type="SUPFAM" id="SSF48508">
    <property type="entry name" value="Nuclear receptor ligand-binding domain"/>
    <property type="match status" value="1"/>
</dbReference>
<evidence type="ECO:0000256" key="3">
    <source>
        <dbReference type="ARBA" id="ARBA00023170"/>
    </source>
</evidence>
<dbReference type="Gene3D" id="1.10.565.10">
    <property type="entry name" value="Retinoid X Receptor"/>
    <property type="match status" value="1"/>
</dbReference>
<keyword evidence="3" id="KW-0675">Receptor</keyword>
<organism evidence="4">
    <name type="scientific">Oppiella nova</name>
    <dbReference type="NCBI Taxonomy" id="334625"/>
    <lineage>
        <taxon>Eukaryota</taxon>
        <taxon>Metazoa</taxon>
        <taxon>Ecdysozoa</taxon>
        <taxon>Arthropoda</taxon>
        <taxon>Chelicerata</taxon>
        <taxon>Arachnida</taxon>
        <taxon>Acari</taxon>
        <taxon>Acariformes</taxon>
        <taxon>Sarcoptiformes</taxon>
        <taxon>Oribatida</taxon>
        <taxon>Brachypylina</taxon>
        <taxon>Oppioidea</taxon>
        <taxon>Oppiidae</taxon>
        <taxon>Oppiella</taxon>
    </lineage>
</organism>
<evidence type="ECO:0000313" key="5">
    <source>
        <dbReference type="Proteomes" id="UP000728032"/>
    </source>
</evidence>
<dbReference type="InterPro" id="IPR035500">
    <property type="entry name" value="NHR-like_dom_sf"/>
</dbReference>
<dbReference type="AlphaFoldDB" id="A0A7R9M286"/>
<sequence length="107" mass="12565">MKYGGSDILNMGAVTIFDVNTQCWTLNLLTAILLFNPNRPHLTHTDTVSLHQKSYIHLLYRYFELKYRSESEARRRFLWLMKLMPDINQLGHTVWNNGVGYFTVISN</sequence>
<proteinExistence type="predicted"/>
<accession>A0A7R9M286</accession>
<evidence type="ECO:0000256" key="2">
    <source>
        <dbReference type="ARBA" id="ARBA00023163"/>
    </source>
</evidence>
<dbReference type="Proteomes" id="UP000728032">
    <property type="component" value="Unassembled WGS sequence"/>
</dbReference>
<keyword evidence="5" id="KW-1185">Reference proteome</keyword>
<dbReference type="EMBL" id="CAJPVJ010005133">
    <property type="protein sequence ID" value="CAG2169270.1"/>
    <property type="molecule type" value="Genomic_DNA"/>
</dbReference>
<evidence type="ECO:0000313" key="4">
    <source>
        <dbReference type="EMBL" id="CAD7652083.1"/>
    </source>
</evidence>
<gene>
    <name evidence="4" type="ORF">ONB1V03_LOCUS8749</name>
</gene>
<name>A0A7R9M286_9ACAR</name>
<dbReference type="EMBL" id="OC919958">
    <property type="protein sequence ID" value="CAD7652083.1"/>
    <property type="molecule type" value="Genomic_DNA"/>
</dbReference>